<dbReference type="PROSITE" id="PS01302">
    <property type="entry name" value="UPF0758"/>
    <property type="match status" value="1"/>
</dbReference>
<reference evidence="8 9" key="1">
    <citation type="submission" date="2020-08" db="EMBL/GenBank/DDBJ databases">
        <title>Genomic Encyclopedia of Type Strains, Phase IV (KMG-V): Genome sequencing to study the core and pangenomes of soil and plant-associated prokaryotes.</title>
        <authorList>
            <person name="Whitman W."/>
        </authorList>
    </citation>
    <scope>NUCLEOTIDE SEQUENCE [LARGE SCALE GENOMIC DNA]</scope>
    <source>
        <strain evidence="8 9">S3M1</strain>
    </source>
</reference>
<keyword evidence="4" id="KW-0862">Zinc</keyword>
<keyword evidence="5" id="KW-0482">Metalloprotease</keyword>
<gene>
    <name evidence="8" type="ORF">HDE68_002067</name>
</gene>
<dbReference type="Pfam" id="PF20582">
    <property type="entry name" value="UPF0758_N"/>
    <property type="match status" value="1"/>
</dbReference>
<dbReference type="GO" id="GO:0006508">
    <property type="term" value="P:proteolysis"/>
    <property type="evidence" value="ECO:0007669"/>
    <property type="project" value="UniProtKB-KW"/>
</dbReference>
<keyword evidence="2" id="KW-0479">Metal-binding</keyword>
<dbReference type="NCBIfam" id="NF000642">
    <property type="entry name" value="PRK00024.1"/>
    <property type="match status" value="1"/>
</dbReference>
<protein>
    <submittedName>
        <fullName evidence="8">DNA repair protein RadC</fullName>
    </submittedName>
</protein>
<dbReference type="CDD" id="cd08071">
    <property type="entry name" value="MPN_DUF2466"/>
    <property type="match status" value="1"/>
</dbReference>
<comment type="caution">
    <text evidence="8">The sequence shown here is derived from an EMBL/GenBank/DDBJ whole genome shotgun (WGS) entry which is preliminary data.</text>
</comment>
<evidence type="ECO:0000256" key="6">
    <source>
        <dbReference type="RuleBase" id="RU003797"/>
    </source>
</evidence>
<dbReference type="PROSITE" id="PS50249">
    <property type="entry name" value="MPN"/>
    <property type="match status" value="1"/>
</dbReference>
<evidence type="ECO:0000313" key="8">
    <source>
        <dbReference type="EMBL" id="MBB5636179.1"/>
    </source>
</evidence>
<dbReference type="SUPFAM" id="SSF102712">
    <property type="entry name" value="JAB1/MPN domain"/>
    <property type="match status" value="1"/>
</dbReference>
<proteinExistence type="inferred from homology"/>
<sequence length="232" mass="26001">MVKYEQNLNIKSLALAERPREKLILNGRRHLSDAELIAILIRSGHTSETAVEVGQRILYNYSNDLDLLGRVSVEDLTMFKGIGKVKALSIIAALELGRRRREQAPAQLQQIHSSNDAFDLLRPVLADLDHEEFWMLIMNKANFVTCKHMISKGGQASTAVDPKIIFEKALKMKAAYIILAHNHPSGNCQPSKEDVAVTKKLVEAGMLMDTPILDHLIITNTEFFSMADQEII</sequence>
<dbReference type="InterPro" id="IPR046778">
    <property type="entry name" value="UPF0758_N"/>
</dbReference>
<dbReference type="InterPro" id="IPR025657">
    <property type="entry name" value="RadC_JAB"/>
</dbReference>
<comment type="similarity">
    <text evidence="6">Belongs to the UPF0758 family.</text>
</comment>
<feature type="domain" description="MPN" evidence="7">
    <location>
        <begin position="110"/>
        <end position="232"/>
    </location>
</feature>
<evidence type="ECO:0000256" key="4">
    <source>
        <dbReference type="ARBA" id="ARBA00022833"/>
    </source>
</evidence>
<dbReference type="NCBIfam" id="TIGR00608">
    <property type="entry name" value="radc"/>
    <property type="match status" value="1"/>
</dbReference>
<dbReference type="InterPro" id="IPR020891">
    <property type="entry name" value="UPF0758_CS"/>
</dbReference>
<dbReference type="InterPro" id="IPR037518">
    <property type="entry name" value="MPN"/>
</dbReference>
<keyword evidence="3" id="KW-0378">Hydrolase</keyword>
<dbReference type="PANTHER" id="PTHR30471:SF3">
    <property type="entry name" value="UPF0758 PROTEIN YEES-RELATED"/>
    <property type="match status" value="1"/>
</dbReference>
<dbReference type="GO" id="GO:0046872">
    <property type="term" value="F:metal ion binding"/>
    <property type="evidence" value="ECO:0007669"/>
    <property type="project" value="UniProtKB-KW"/>
</dbReference>
<accession>A0A7W8ZLE2</accession>
<dbReference type="GO" id="GO:0008237">
    <property type="term" value="F:metallopeptidase activity"/>
    <property type="evidence" value="ECO:0007669"/>
    <property type="project" value="UniProtKB-KW"/>
</dbReference>
<name>A0A7W8ZLE2_9SPHI</name>
<keyword evidence="1" id="KW-0645">Protease</keyword>
<dbReference type="RefSeq" id="WP_183881457.1">
    <property type="nucleotide sequence ID" value="NZ_JACHCD010000003.1"/>
</dbReference>
<dbReference type="PANTHER" id="PTHR30471">
    <property type="entry name" value="DNA REPAIR PROTEIN RADC"/>
    <property type="match status" value="1"/>
</dbReference>
<evidence type="ECO:0000259" key="7">
    <source>
        <dbReference type="PROSITE" id="PS50249"/>
    </source>
</evidence>
<evidence type="ECO:0000256" key="3">
    <source>
        <dbReference type="ARBA" id="ARBA00022801"/>
    </source>
</evidence>
<evidence type="ECO:0000256" key="1">
    <source>
        <dbReference type="ARBA" id="ARBA00022670"/>
    </source>
</evidence>
<dbReference type="AlphaFoldDB" id="A0A7W8ZLE2"/>
<evidence type="ECO:0000256" key="2">
    <source>
        <dbReference type="ARBA" id="ARBA00022723"/>
    </source>
</evidence>
<evidence type="ECO:0000313" key="9">
    <source>
        <dbReference type="Proteomes" id="UP000537204"/>
    </source>
</evidence>
<organism evidence="8 9">
    <name type="scientific">Pedobacter cryoconitis</name>
    <dbReference type="NCBI Taxonomy" id="188932"/>
    <lineage>
        <taxon>Bacteria</taxon>
        <taxon>Pseudomonadati</taxon>
        <taxon>Bacteroidota</taxon>
        <taxon>Sphingobacteriia</taxon>
        <taxon>Sphingobacteriales</taxon>
        <taxon>Sphingobacteriaceae</taxon>
        <taxon>Pedobacter</taxon>
    </lineage>
</organism>
<dbReference type="EMBL" id="JACHCE010000002">
    <property type="protein sequence ID" value="MBB5636179.1"/>
    <property type="molecule type" value="Genomic_DNA"/>
</dbReference>
<dbReference type="Proteomes" id="UP000537204">
    <property type="component" value="Unassembled WGS sequence"/>
</dbReference>
<dbReference type="Gene3D" id="3.40.140.10">
    <property type="entry name" value="Cytidine Deaminase, domain 2"/>
    <property type="match status" value="1"/>
</dbReference>
<dbReference type="InterPro" id="IPR001405">
    <property type="entry name" value="UPF0758"/>
</dbReference>
<evidence type="ECO:0000256" key="5">
    <source>
        <dbReference type="ARBA" id="ARBA00023049"/>
    </source>
</evidence>
<dbReference type="Pfam" id="PF04002">
    <property type="entry name" value="RadC"/>
    <property type="match status" value="1"/>
</dbReference>